<dbReference type="InterPro" id="IPR016185">
    <property type="entry name" value="PreATP-grasp_dom_sf"/>
</dbReference>
<accession>A0A9X3SAA0</accession>
<feature type="active site" evidence="23">
    <location>
        <position position="295"/>
    </location>
</feature>
<evidence type="ECO:0000256" key="22">
    <source>
        <dbReference type="HAMAP-Rule" id="MF_00047"/>
    </source>
</evidence>
<keyword evidence="9 25" id="KW-0479">Metal-binding</keyword>
<dbReference type="PIRSF" id="PIRSF039102">
    <property type="entry name" value="Ddl/VanB"/>
    <property type="match status" value="1"/>
</dbReference>
<feature type="binding site" evidence="24">
    <location>
        <begin position="283"/>
        <end position="284"/>
    </location>
    <ligand>
        <name>ATP</name>
        <dbReference type="ChEBI" id="CHEBI:30616"/>
    </ligand>
</feature>
<dbReference type="AlphaFoldDB" id="A0A9X3SAA0"/>
<dbReference type="PANTHER" id="PTHR23132:SF25">
    <property type="entry name" value="D-ALANINE--D-ALANINE LIGASE A"/>
    <property type="match status" value="1"/>
</dbReference>
<feature type="active site" evidence="23">
    <location>
        <position position="13"/>
    </location>
</feature>
<name>A0A9X3SAA0_9ACTN</name>
<feature type="active site" evidence="23">
    <location>
        <position position="158"/>
    </location>
</feature>
<dbReference type="GO" id="GO:0008360">
    <property type="term" value="P:regulation of cell shape"/>
    <property type="evidence" value="ECO:0007669"/>
    <property type="project" value="UniProtKB-KW"/>
</dbReference>
<evidence type="ECO:0000256" key="8">
    <source>
        <dbReference type="ARBA" id="ARBA00022598"/>
    </source>
</evidence>
<dbReference type="NCBIfam" id="NF002528">
    <property type="entry name" value="PRK01966.1-4"/>
    <property type="match status" value="1"/>
</dbReference>
<proteinExistence type="inferred from homology"/>
<dbReference type="NCBIfam" id="NF002378">
    <property type="entry name" value="PRK01372.1"/>
    <property type="match status" value="1"/>
</dbReference>
<comment type="catalytic activity">
    <reaction evidence="17 22">
        <text>2 D-alanine + ATP = D-alanyl-D-alanine + ADP + phosphate + H(+)</text>
        <dbReference type="Rhea" id="RHEA:11224"/>
        <dbReference type="ChEBI" id="CHEBI:15378"/>
        <dbReference type="ChEBI" id="CHEBI:30616"/>
        <dbReference type="ChEBI" id="CHEBI:43474"/>
        <dbReference type="ChEBI" id="CHEBI:57416"/>
        <dbReference type="ChEBI" id="CHEBI:57822"/>
        <dbReference type="ChEBI" id="CHEBI:456216"/>
        <dbReference type="EC" id="6.3.2.4"/>
    </reaction>
</comment>
<evidence type="ECO:0000256" key="4">
    <source>
        <dbReference type="ARBA" id="ARBA00004752"/>
    </source>
</evidence>
<keyword evidence="10 24" id="KW-0547">Nucleotide-binding</keyword>
<feature type="binding site" evidence="25">
    <location>
        <position position="284"/>
    </location>
    <ligand>
        <name>Mg(2+)</name>
        <dbReference type="ChEBI" id="CHEBI:18420"/>
        <label>2</label>
    </ligand>
</feature>
<comment type="pathway">
    <text evidence="18">Glycan biosynthesis.</text>
</comment>
<evidence type="ECO:0000259" key="27">
    <source>
        <dbReference type="PROSITE" id="PS50975"/>
    </source>
</evidence>
<feature type="binding site" evidence="25">
    <location>
        <position position="284"/>
    </location>
    <ligand>
        <name>Mg(2+)</name>
        <dbReference type="ChEBI" id="CHEBI:18420"/>
        <label>1</label>
    </ligand>
</feature>
<comment type="cofactor">
    <cofactor evidence="1">
        <name>Mn(2+)</name>
        <dbReference type="ChEBI" id="CHEBI:29035"/>
    </cofactor>
</comment>
<dbReference type="FunFam" id="3.30.470.20:FF:000008">
    <property type="entry name" value="D-alanine--D-alanine ligase"/>
    <property type="match status" value="1"/>
</dbReference>
<dbReference type="GO" id="GO:0008716">
    <property type="term" value="F:D-alanine-D-alanine ligase activity"/>
    <property type="evidence" value="ECO:0007669"/>
    <property type="project" value="UniProtKB-UniRule"/>
</dbReference>
<evidence type="ECO:0000313" key="29">
    <source>
        <dbReference type="Proteomes" id="UP001147653"/>
    </source>
</evidence>
<dbReference type="HAMAP" id="MF_00047">
    <property type="entry name" value="Dala_Dala_lig"/>
    <property type="match status" value="1"/>
</dbReference>
<dbReference type="Proteomes" id="UP001147653">
    <property type="component" value="Unassembled WGS sequence"/>
</dbReference>
<dbReference type="InterPro" id="IPR011095">
    <property type="entry name" value="Dala_Dala_lig_C"/>
</dbReference>
<dbReference type="GO" id="GO:0071555">
    <property type="term" value="P:cell wall organization"/>
    <property type="evidence" value="ECO:0007669"/>
    <property type="project" value="UniProtKB-KW"/>
</dbReference>
<evidence type="ECO:0000256" key="9">
    <source>
        <dbReference type="ARBA" id="ARBA00022723"/>
    </source>
</evidence>
<feature type="domain" description="ATP-grasp" evidence="27">
    <location>
        <begin position="110"/>
        <end position="317"/>
    </location>
</feature>
<dbReference type="InterPro" id="IPR013815">
    <property type="entry name" value="ATP_grasp_subdomain_1"/>
</dbReference>
<feature type="binding site" evidence="24">
    <location>
        <begin position="158"/>
        <end position="159"/>
    </location>
    <ligand>
        <name>ATP</name>
        <dbReference type="ChEBI" id="CHEBI:30616"/>
    </ligand>
</feature>
<evidence type="ECO:0000256" key="11">
    <source>
        <dbReference type="ARBA" id="ARBA00022840"/>
    </source>
</evidence>
<keyword evidence="16 22" id="KW-0961">Cell wall biogenesis/degradation</keyword>
<evidence type="ECO:0000256" key="23">
    <source>
        <dbReference type="PIRSR" id="PIRSR039102-1"/>
    </source>
</evidence>
<dbReference type="GO" id="GO:0005829">
    <property type="term" value="C:cytosol"/>
    <property type="evidence" value="ECO:0007669"/>
    <property type="project" value="TreeGrafter"/>
</dbReference>
<dbReference type="Pfam" id="PF01820">
    <property type="entry name" value="Dala_Dala_lig_N"/>
    <property type="match status" value="2"/>
</dbReference>
<evidence type="ECO:0000256" key="15">
    <source>
        <dbReference type="ARBA" id="ARBA00023211"/>
    </source>
</evidence>
<evidence type="ECO:0000256" key="14">
    <source>
        <dbReference type="ARBA" id="ARBA00022984"/>
    </source>
</evidence>
<comment type="caution">
    <text evidence="28">The sequence shown here is derived from an EMBL/GenBank/DDBJ whole genome shotgun (WGS) entry which is preliminary data.</text>
</comment>
<reference evidence="28" key="1">
    <citation type="submission" date="2022-10" db="EMBL/GenBank/DDBJ databases">
        <title>The WGS of Solirubrobacter phytolaccae KCTC 29190.</title>
        <authorList>
            <person name="Jiang Z."/>
        </authorList>
    </citation>
    <scope>NUCLEOTIDE SEQUENCE</scope>
    <source>
        <strain evidence="28">KCTC 29190</strain>
    </source>
</reference>
<evidence type="ECO:0000256" key="17">
    <source>
        <dbReference type="ARBA" id="ARBA00047614"/>
    </source>
</evidence>
<sequence>MRIVVLAGGRSSEHDVSLNSAAAVREGIAAAGHEVVDVLIERSGEWRHGADTLALTPGGGLLDADVVFPVLHGPFGEDGTLQGLLELLDVPYVGAGVLASSLCMDKVVFKEVLAAADVPQVPYAGVHLARWRAEPEAVLRELAALGTPVFVKPARLGSSVGIAKVSSETELGPALDTAFGHDSHVIVEGFSPGLEVECAVLGFGTEPEASVPGEIVLTGGADWYDYEAKYTDGGMELVVPARLDEAVLEDVRRLAIDTFVRVGCSGLARVDFFVEDGHRVLVNELNTLPGFTKTSVYPKLWERTGVPFPQLCDRLIALAIERFEAERSVAF</sequence>
<dbReference type="Gene3D" id="3.40.50.20">
    <property type="match status" value="1"/>
</dbReference>
<evidence type="ECO:0000256" key="24">
    <source>
        <dbReference type="PIRSR" id="PIRSR039102-2"/>
    </source>
</evidence>
<dbReference type="InterPro" id="IPR011761">
    <property type="entry name" value="ATP-grasp"/>
</dbReference>
<dbReference type="Gene3D" id="3.30.1490.20">
    <property type="entry name" value="ATP-grasp fold, A domain"/>
    <property type="match status" value="1"/>
</dbReference>
<evidence type="ECO:0000256" key="6">
    <source>
        <dbReference type="ARBA" id="ARBA00012216"/>
    </source>
</evidence>
<keyword evidence="7 22" id="KW-0963">Cytoplasm</keyword>
<dbReference type="FunFam" id="3.30.1490.20:FF:000007">
    <property type="entry name" value="D-alanine--D-alanine ligase"/>
    <property type="match status" value="1"/>
</dbReference>
<keyword evidence="11 26" id="KW-0067">ATP-binding</keyword>
<evidence type="ECO:0000256" key="25">
    <source>
        <dbReference type="PIRSR" id="PIRSR039102-3"/>
    </source>
</evidence>
<evidence type="ECO:0000256" key="26">
    <source>
        <dbReference type="PROSITE-ProRule" id="PRU00409"/>
    </source>
</evidence>
<keyword evidence="12 25" id="KW-0460">Magnesium</keyword>
<comment type="subcellular location">
    <subcellularLocation>
        <location evidence="3 22">Cytoplasm</location>
    </subcellularLocation>
</comment>
<gene>
    <name evidence="22" type="primary">ddl</name>
    <name evidence="28" type="ORF">OJ997_28250</name>
</gene>
<keyword evidence="29" id="KW-1185">Reference proteome</keyword>
<comment type="similarity">
    <text evidence="5 22">Belongs to the D-alanine--D-alanine ligase family.</text>
</comment>
<dbReference type="PROSITE" id="PS00844">
    <property type="entry name" value="DALA_DALA_LIGASE_2"/>
    <property type="match status" value="1"/>
</dbReference>
<dbReference type="PROSITE" id="PS50975">
    <property type="entry name" value="ATP_GRASP"/>
    <property type="match status" value="1"/>
</dbReference>
<dbReference type="EMBL" id="JAPDDP010000071">
    <property type="protein sequence ID" value="MDA0184234.1"/>
    <property type="molecule type" value="Genomic_DNA"/>
</dbReference>
<protein>
    <recommendedName>
        <fullName evidence="19 22">D-alanine--D-alanine ligase</fullName>
        <ecNumber evidence="6 22">6.3.2.4</ecNumber>
    </recommendedName>
    <alternativeName>
        <fullName evidence="21 22">D-Ala-D-Ala ligase</fullName>
    </alternativeName>
    <alternativeName>
        <fullName evidence="20 22">D-alanylalanine synthetase</fullName>
    </alternativeName>
</protein>
<evidence type="ECO:0000256" key="10">
    <source>
        <dbReference type="ARBA" id="ARBA00022741"/>
    </source>
</evidence>
<dbReference type="Gene3D" id="3.30.470.20">
    <property type="entry name" value="ATP-grasp fold, B domain"/>
    <property type="match status" value="1"/>
</dbReference>
<dbReference type="InterPro" id="IPR005905">
    <property type="entry name" value="D_ala_D_ala"/>
</dbReference>
<comment type="pathway">
    <text evidence="4 22">Cell wall biogenesis; peptidoglycan biosynthesis.</text>
</comment>
<evidence type="ECO:0000256" key="5">
    <source>
        <dbReference type="ARBA" id="ARBA00010871"/>
    </source>
</evidence>
<feature type="binding site" evidence="24">
    <location>
        <position position="106"/>
    </location>
    <ligand>
        <name>ATP</name>
        <dbReference type="ChEBI" id="CHEBI:30616"/>
    </ligand>
</feature>
<evidence type="ECO:0000256" key="20">
    <source>
        <dbReference type="ARBA" id="ARBA00076288"/>
    </source>
</evidence>
<evidence type="ECO:0000256" key="13">
    <source>
        <dbReference type="ARBA" id="ARBA00022960"/>
    </source>
</evidence>
<evidence type="ECO:0000256" key="16">
    <source>
        <dbReference type="ARBA" id="ARBA00023316"/>
    </source>
</evidence>
<dbReference type="GO" id="GO:0046872">
    <property type="term" value="F:metal ion binding"/>
    <property type="evidence" value="ECO:0007669"/>
    <property type="project" value="UniProtKB-KW"/>
</dbReference>
<dbReference type="EC" id="6.3.2.4" evidence="6 22"/>
<dbReference type="PROSITE" id="PS00843">
    <property type="entry name" value="DALA_DALA_LIGASE_1"/>
    <property type="match status" value="1"/>
</dbReference>
<evidence type="ECO:0000313" key="28">
    <source>
        <dbReference type="EMBL" id="MDA0184234.1"/>
    </source>
</evidence>
<comment type="cofactor">
    <cofactor evidence="25">
        <name>Mg(2+)</name>
        <dbReference type="ChEBI" id="CHEBI:18420"/>
    </cofactor>
    <cofactor evidence="25">
        <name>Mn(2+)</name>
        <dbReference type="ChEBI" id="CHEBI:29035"/>
    </cofactor>
    <text evidence="25">Binds 2 magnesium or manganese ions per subunit.</text>
</comment>
<evidence type="ECO:0000256" key="2">
    <source>
        <dbReference type="ARBA" id="ARBA00003921"/>
    </source>
</evidence>
<keyword evidence="13 22" id="KW-0133">Cell shape</keyword>
<dbReference type="NCBIfam" id="TIGR01205">
    <property type="entry name" value="D_ala_D_alaTIGR"/>
    <property type="match status" value="1"/>
</dbReference>
<feature type="binding site" evidence="24">
    <location>
        <begin position="150"/>
        <end position="152"/>
    </location>
    <ligand>
        <name>ATP</name>
        <dbReference type="ChEBI" id="CHEBI:30616"/>
    </ligand>
</feature>
<keyword evidence="14 22" id="KW-0573">Peptidoglycan synthesis</keyword>
<organism evidence="28 29">
    <name type="scientific">Solirubrobacter phytolaccae</name>
    <dbReference type="NCBI Taxonomy" id="1404360"/>
    <lineage>
        <taxon>Bacteria</taxon>
        <taxon>Bacillati</taxon>
        <taxon>Actinomycetota</taxon>
        <taxon>Thermoleophilia</taxon>
        <taxon>Solirubrobacterales</taxon>
        <taxon>Solirubrobacteraceae</taxon>
        <taxon>Solirubrobacter</taxon>
    </lineage>
</organism>
<feature type="binding site" evidence="25">
    <location>
        <position position="286"/>
    </location>
    <ligand>
        <name>Mg(2+)</name>
        <dbReference type="ChEBI" id="CHEBI:18420"/>
        <label>2</label>
    </ligand>
</feature>
<dbReference type="SUPFAM" id="SSF52440">
    <property type="entry name" value="PreATP-grasp domain"/>
    <property type="match status" value="1"/>
</dbReference>
<feature type="binding site" evidence="25">
    <location>
        <position position="271"/>
    </location>
    <ligand>
        <name>Mg(2+)</name>
        <dbReference type="ChEBI" id="CHEBI:18420"/>
        <label>1</label>
    </ligand>
</feature>
<dbReference type="InterPro" id="IPR000291">
    <property type="entry name" value="D-Ala_lig_Van_CS"/>
</dbReference>
<keyword evidence="8 22" id="KW-0436">Ligase</keyword>
<evidence type="ECO:0000256" key="1">
    <source>
        <dbReference type="ARBA" id="ARBA00001936"/>
    </source>
</evidence>
<evidence type="ECO:0000256" key="19">
    <source>
        <dbReference type="ARBA" id="ARBA00068427"/>
    </source>
</evidence>
<dbReference type="GO" id="GO:0005524">
    <property type="term" value="F:ATP binding"/>
    <property type="evidence" value="ECO:0007669"/>
    <property type="project" value="UniProtKB-UniRule"/>
</dbReference>
<dbReference type="GO" id="GO:0009252">
    <property type="term" value="P:peptidoglycan biosynthetic process"/>
    <property type="evidence" value="ECO:0007669"/>
    <property type="project" value="UniProtKB-UniRule"/>
</dbReference>
<evidence type="ECO:0000256" key="7">
    <source>
        <dbReference type="ARBA" id="ARBA00022490"/>
    </source>
</evidence>
<comment type="function">
    <text evidence="2 22">Cell wall formation.</text>
</comment>
<evidence type="ECO:0000256" key="3">
    <source>
        <dbReference type="ARBA" id="ARBA00004496"/>
    </source>
</evidence>
<dbReference type="Pfam" id="PF07478">
    <property type="entry name" value="Dala_Dala_lig_C"/>
    <property type="match status" value="1"/>
</dbReference>
<dbReference type="PANTHER" id="PTHR23132">
    <property type="entry name" value="D-ALANINE--D-ALANINE LIGASE"/>
    <property type="match status" value="1"/>
</dbReference>
<evidence type="ECO:0000256" key="21">
    <source>
        <dbReference type="ARBA" id="ARBA00077154"/>
    </source>
</evidence>
<evidence type="ECO:0000256" key="12">
    <source>
        <dbReference type="ARBA" id="ARBA00022842"/>
    </source>
</evidence>
<dbReference type="InterPro" id="IPR011127">
    <property type="entry name" value="Dala_Dala_lig_N"/>
</dbReference>
<keyword evidence="15 25" id="KW-0464">Manganese</keyword>
<dbReference type="RefSeq" id="WP_270028659.1">
    <property type="nucleotide sequence ID" value="NZ_JAPDDP010000071.1"/>
</dbReference>
<feature type="binding site" evidence="24">
    <location>
        <begin position="188"/>
        <end position="195"/>
    </location>
    <ligand>
        <name>ATP</name>
        <dbReference type="ChEBI" id="CHEBI:30616"/>
    </ligand>
</feature>
<dbReference type="SUPFAM" id="SSF56059">
    <property type="entry name" value="Glutathione synthetase ATP-binding domain-like"/>
    <property type="match status" value="1"/>
</dbReference>
<evidence type="ECO:0000256" key="18">
    <source>
        <dbReference type="ARBA" id="ARBA00060592"/>
    </source>
</evidence>